<keyword evidence="6" id="KW-1185">Reference proteome</keyword>
<sequence length="45" mass="5478">MLTDLYQDMETLNALYEELLWDPEKPLEFKADYENDRIIITLKKD</sequence>
<proteinExistence type="predicted"/>
<reference evidence="4 5" key="1">
    <citation type="journal article" date="2016" name="Virology">
        <title>The genomic content and context of auxiliary metabolic genes in marine cyanomyoviruses.</title>
        <authorList>
            <person name="Crummett L.T."/>
            <person name="Puxty R.J."/>
            <person name="Weihe C."/>
            <person name="Marston M.F."/>
            <person name="Martiny J.B."/>
        </authorList>
    </citation>
    <scope>NUCLEOTIDE SEQUENCE [LARGE SCALE GENOMIC DNA]</scope>
    <source>
        <strain evidence="1">0210CC35</strain>
        <strain evidence="2">0310NB44</strain>
        <strain evidence="3">1209TA19</strain>
    </source>
</reference>
<evidence type="ECO:0000313" key="1">
    <source>
        <dbReference type="EMBL" id="AOV61023.1"/>
    </source>
</evidence>
<accession>A0A1D8KRQ6</accession>
<gene>
    <name evidence="1" type="ORF">C350210_192</name>
    <name evidence="2" type="ORF">N440310_191</name>
    <name evidence="3" type="ORF">T191209_191</name>
</gene>
<dbReference type="OrthoDB" id="26824at10239"/>
<evidence type="ECO:0000313" key="2">
    <source>
        <dbReference type="EMBL" id="AOV61237.1"/>
    </source>
</evidence>
<evidence type="ECO:0000313" key="5">
    <source>
        <dbReference type="Proteomes" id="UP000241089"/>
    </source>
</evidence>
<evidence type="ECO:0000313" key="3">
    <source>
        <dbReference type="EMBL" id="AOV61451.1"/>
    </source>
</evidence>
<evidence type="ECO:0000313" key="4">
    <source>
        <dbReference type="Proteomes" id="UP000202158"/>
    </source>
</evidence>
<dbReference type="EMBL" id="KU686209">
    <property type="protein sequence ID" value="AOV61451.1"/>
    <property type="molecule type" value="Genomic_DNA"/>
</dbReference>
<dbReference type="KEGG" id="vg:30306262"/>
<dbReference type="GeneID" id="30306262"/>
<dbReference type="Proteomes" id="UP000241975">
    <property type="component" value="Segment"/>
</dbReference>
<dbReference type="Pfam" id="PF23821">
    <property type="entry name" value="DUF7191"/>
    <property type="match status" value="1"/>
</dbReference>
<dbReference type="Proteomes" id="UP000241089">
    <property type="component" value="Segment"/>
</dbReference>
<name>A0A1D8KRQ6_9CAUD</name>
<protein>
    <submittedName>
        <fullName evidence="2">Uncharacterized protein</fullName>
    </submittedName>
</protein>
<dbReference type="RefSeq" id="YP_009321103.1">
    <property type="nucleotide sequence ID" value="NC_031903.1"/>
</dbReference>
<dbReference type="EMBL" id="KU686207">
    <property type="protein sequence ID" value="AOV61023.1"/>
    <property type="molecule type" value="Genomic_DNA"/>
</dbReference>
<dbReference type="Proteomes" id="UP000202158">
    <property type="component" value="Segment"/>
</dbReference>
<dbReference type="InterPro" id="IPR055615">
    <property type="entry name" value="DUF7191"/>
</dbReference>
<dbReference type="EMBL" id="KU686208">
    <property type="protein sequence ID" value="AOV61237.1"/>
    <property type="molecule type" value="Genomic_DNA"/>
</dbReference>
<organism evidence="2 5">
    <name type="scientific">Synechococcus phage S-CAM22</name>
    <dbReference type="NCBI Taxonomy" id="1883365"/>
    <lineage>
        <taxon>Viruses</taxon>
        <taxon>Duplodnaviria</taxon>
        <taxon>Heunggongvirae</taxon>
        <taxon>Uroviricota</taxon>
        <taxon>Caudoviricetes</taxon>
        <taxon>Pantevenvirales</taxon>
        <taxon>Kyanoviridae</taxon>
        <taxon>Alisovirus</taxon>
        <taxon>Alisovirus socal22</taxon>
    </lineage>
</organism>
<evidence type="ECO:0000313" key="6">
    <source>
        <dbReference type="Proteomes" id="UP000241975"/>
    </source>
</evidence>